<dbReference type="Pfam" id="PF15612">
    <property type="entry name" value="WHIM1"/>
    <property type="match status" value="1"/>
</dbReference>
<dbReference type="InterPro" id="IPR019787">
    <property type="entry name" value="Znf_PHD-finger"/>
</dbReference>
<dbReference type="InterPro" id="IPR011011">
    <property type="entry name" value="Znf_FYVE_PHD"/>
</dbReference>
<dbReference type="SMART" id="SM00249">
    <property type="entry name" value="PHD"/>
    <property type="match status" value="4"/>
</dbReference>
<dbReference type="InterPro" id="IPR019786">
    <property type="entry name" value="Zinc_finger_PHD-type_CS"/>
</dbReference>
<dbReference type="Gene3D" id="2.60.120.650">
    <property type="entry name" value="Cupin"/>
    <property type="match status" value="1"/>
</dbReference>
<feature type="compositionally biased region" description="Basic and acidic residues" evidence="7">
    <location>
        <begin position="1467"/>
        <end position="1485"/>
    </location>
</feature>
<dbReference type="InterPro" id="IPR001965">
    <property type="entry name" value="Znf_PHD"/>
</dbReference>
<dbReference type="STRING" id="63057.A0A2P5DC84"/>
<feature type="domain" description="PHD-type" evidence="8">
    <location>
        <begin position="445"/>
        <end position="492"/>
    </location>
</feature>
<feature type="compositionally biased region" description="Polar residues" evidence="7">
    <location>
        <begin position="1516"/>
        <end position="1536"/>
    </location>
</feature>
<feature type="compositionally biased region" description="Basic residues" evidence="7">
    <location>
        <begin position="29"/>
        <end position="39"/>
    </location>
</feature>
<dbReference type="Pfam" id="PF24294">
    <property type="entry name" value="Chromo_PTM"/>
    <property type="match status" value="1"/>
</dbReference>
<dbReference type="OrthoDB" id="784962at2759"/>
<keyword evidence="11" id="KW-1185">Reference proteome</keyword>
<evidence type="ECO:0000256" key="6">
    <source>
        <dbReference type="PROSITE-ProRule" id="PRU00146"/>
    </source>
</evidence>
<dbReference type="PANTHER" id="PTHR46508">
    <property type="entry name" value="PHD FINGER FAMILY PROTEIN"/>
    <property type="match status" value="1"/>
</dbReference>
<dbReference type="Gene3D" id="3.30.40.10">
    <property type="entry name" value="Zinc/RING finger domain, C3HC4 (zinc finger)"/>
    <property type="match status" value="1"/>
</dbReference>
<keyword evidence="2" id="KW-0479">Metal-binding</keyword>
<feature type="region of interest" description="Disordered" evidence="7">
    <location>
        <begin position="149"/>
        <end position="189"/>
    </location>
</feature>
<dbReference type="Proteomes" id="UP000237000">
    <property type="component" value="Unassembled WGS sequence"/>
</dbReference>
<evidence type="ECO:0000256" key="3">
    <source>
        <dbReference type="ARBA" id="ARBA00022771"/>
    </source>
</evidence>
<organism evidence="10 11">
    <name type="scientific">Trema orientale</name>
    <name type="common">Charcoal tree</name>
    <name type="synonym">Celtis orientalis</name>
    <dbReference type="NCBI Taxonomy" id="63057"/>
    <lineage>
        <taxon>Eukaryota</taxon>
        <taxon>Viridiplantae</taxon>
        <taxon>Streptophyta</taxon>
        <taxon>Embryophyta</taxon>
        <taxon>Tracheophyta</taxon>
        <taxon>Spermatophyta</taxon>
        <taxon>Magnoliopsida</taxon>
        <taxon>eudicotyledons</taxon>
        <taxon>Gunneridae</taxon>
        <taxon>Pentapetalae</taxon>
        <taxon>rosids</taxon>
        <taxon>fabids</taxon>
        <taxon>Rosales</taxon>
        <taxon>Cannabaceae</taxon>
        <taxon>Trema</taxon>
    </lineage>
</organism>
<dbReference type="GO" id="GO:0005634">
    <property type="term" value="C:nucleus"/>
    <property type="evidence" value="ECO:0007669"/>
    <property type="project" value="UniProtKB-SubCell"/>
</dbReference>
<dbReference type="CDD" id="cd15489">
    <property type="entry name" value="PHD_SF"/>
    <property type="match status" value="2"/>
</dbReference>
<dbReference type="SUPFAM" id="SSF57903">
    <property type="entry name" value="FYVE/PHD zinc finger"/>
    <property type="match status" value="3"/>
</dbReference>
<accession>A0A2P5DC84</accession>
<dbReference type="PROSITE" id="PS01359">
    <property type="entry name" value="ZF_PHD_1"/>
    <property type="match status" value="1"/>
</dbReference>
<feature type="region of interest" description="Disordered" evidence="7">
    <location>
        <begin position="194"/>
        <end position="213"/>
    </location>
</feature>
<proteinExistence type="predicted"/>
<name>A0A2P5DC84_TREOI</name>
<keyword evidence="5" id="KW-0539">Nucleus</keyword>
<comment type="caution">
    <text evidence="10">The sequence shown here is derived from an EMBL/GenBank/DDBJ whole genome shotgun (WGS) entry which is preliminary data.</text>
</comment>
<evidence type="ECO:0000313" key="10">
    <source>
        <dbReference type="EMBL" id="PON70896.1"/>
    </source>
</evidence>
<evidence type="ECO:0000256" key="4">
    <source>
        <dbReference type="ARBA" id="ARBA00022833"/>
    </source>
</evidence>
<feature type="domain" description="PHD-type" evidence="8">
    <location>
        <begin position="1714"/>
        <end position="1763"/>
    </location>
</feature>
<dbReference type="Pfam" id="PF00628">
    <property type="entry name" value="PHD"/>
    <property type="match status" value="1"/>
</dbReference>
<dbReference type="Pfam" id="PF21743">
    <property type="entry name" value="PTM_DIR17_Tudor"/>
    <property type="match status" value="1"/>
</dbReference>
<evidence type="ECO:0000259" key="9">
    <source>
        <dbReference type="PROSITE" id="PS50827"/>
    </source>
</evidence>
<dbReference type="CDD" id="cd15532">
    <property type="entry name" value="PHD2_CHD_II"/>
    <property type="match status" value="1"/>
</dbReference>
<feature type="compositionally biased region" description="Acidic residues" evidence="7">
    <location>
        <begin position="170"/>
        <end position="181"/>
    </location>
</feature>
<dbReference type="PANTHER" id="PTHR46508:SF1">
    <property type="entry name" value="PHD FINGER FAMILY PROTEIN"/>
    <property type="match status" value="1"/>
</dbReference>
<evidence type="ECO:0000259" key="8">
    <source>
        <dbReference type="PROSITE" id="PS50016"/>
    </source>
</evidence>
<dbReference type="EMBL" id="JXTC01000280">
    <property type="protein sequence ID" value="PON70896.1"/>
    <property type="molecule type" value="Genomic_DNA"/>
</dbReference>
<evidence type="ECO:0000256" key="7">
    <source>
        <dbReference type="SAM" id="MobiDB-lite"/>
    </source>
</evidence>
<dbReference type="GO" id="GO:0000785">
    <property type="term" value="C:chromatin"/>
    <property type="evidence" value="ECO:0007669"/>
    <property type="project" value="UniProtKB-ARBA"/>
</dbReference>
<feature type="region of interest" description="Disordered" evidence="7">
    <location>
        <begin position="371"/>
        <end position="392"/>
    </location>
</feature>
<keyword evidence="4" id="KW-0862">Zinc</keyword>
<dbReference type="InterPro" id="IPR018501">
    <property type="entry name" value="DDT_dom"/>
</dbReference>
<feature type="region of interest" description="Disordered" evidence="7">
    <location>
        <begin position="1"/>
        <end position="57"/>
    </location>
</feature>
<evidence type="ECO:0000313" key="11">
    <source>
        <dbReference type="Proteomes" id="UP000237000"/>
    </source>
</evidence>
<feature type="domain" description="DDT" evidence="9">
    <location>
        <begin position="218"/>
        <end position="278"/>
    </location>
</feature>
<keyword evidence="3 6" id="KW-0863">Zinc-finger</keyword>
<evidence type="ECO:0000256" key="1">
    <source>
        <dbReference type="ARBA" id="ARBA00004123"/>
    </source>
</evidence>
<dbReference type="InterPro" id="IPR028942">
    <property type="entry name" value="WHIM1_dom"/>
</dbReference>
<feature type="compositionally biased region" description="Polar residues" evidence="7">
    <location>
        <begin position="1486"/>
        <end position="1504"/>
    </location>
</feature>
<dbReference type="InParanoid" id="A0A2P5DC84"/>
<reference evidence="11" key="1">
    <citation type="submission" date="2016-06" db="EMBL/GenBank/DDBJ databases">
        <title>Parallel loss of symbiosis genes in relatives of nitrogen-fixing non-legume Parasponia.</title>
        <authorList>
            <person name="Van Velzen R."/>
            <person name="Holmer R."/>
            <person name="Bu F."/>
            <person name="Rutten L."/>
            <person name="Van Zeijl A."/>
            <person name="Liu W."/>
            <person name="Santuari L."/>
            <person name="Cao Q."/>
            <person name="Sharma T."/>
            <person name="Shen D."/>
            <person name="Roswanjaya Y."/>
            <person name="Wardhani T."/>
            <person name="Kalhor M.S."/>
            <person name="Jansen J."/>
            <person name="Van den Hoogen J."/>
            <person name="Gungor B."/>
            <person name="Hartog M."/>
            <person name="Hontelez J."/>
            <person name="Verver J."/>
            <person name="Yang W.-C."/>
            <person name="Schijlen E."/>
            <person name="Repin R."/>
            <person name="Schilthuizen M."/>
            <person name="Schranz E."/>
            <person name="Heidstra R."/>
            <person name="Miyata K."/>
            <person name="Fedorova E."/>
            <person name="Kohlen W."/>
            <person name="Bisseling T."/>
            <person name="Smit S."/>
            <person name="Geurts R."/>
        </authorList>
    </citation>
    <scope>NUCLEOTIDE SEQUENCE [LARGE SCALE GENOMIC DNA]</scope>
    <source>
        <strain evidence="11">cv. RG33-2</strain>
    </source>
</reference>
<feature type="region of interest" description="Disordered" evidence="7">
    <location>
        <begin position="962"/>
        <end position="984"/>
    </location>
</feature>
<dbReference type="GO" id="GO:0008270">
    <property type="term" value="F:zinc ion binding"/>
    <property type="evidence" value="ECO:0007669"/>
    <property type="project" value="UniProtKB-KW"/>
</dbReference>
<feature type="region of interest" description="Disordered" evidence="7">
    <location>
        <begin position="1467"/>
        <end position="1537"/>
    </location>
</feature>
<evidence type="ECO:0000256" key="5">
    <source>
        <dbReference type="ARBA" id="ARBA00023242"/>
    </source>
</evidence>
<dbReference type="PROSITE" id="PS50016">
    <property type="entry name" value="ZF_PHD_2"/>
    <property type="match status" value="2"/>
</dbReference>
<dbReference type="FunCoup" id="A0A2P5DC84">
    <property type="interactions" value="2439"/>
</dbReference>
<comment type="subcellular location">
    <subcellularLocation>
        <location evidence="1">Nucleus</location>
    </subcellularLocation>
</comment>
<protein>
    <submittedName>
        <fullName evidence="10">Autoimmune regulator</fullName>
    </submittedName>
</protein>
<dbReference type="InterPro" id="IPR047365">
    <property type="entry name" value="Tudor_AtPTM-like"/>
</dbReference>
<dbReference type="PROSITE" id="PS50827">
    <property type="entry name" value="DDT"/>
    <property type="match status" value="1"/>
</dbReference>
<dbReference type="Pfam" id="PF02791">
    <property type="entry name" value="DDT"/>
    <property type="match status" value="1"/>
</dbReference>
<dbReference type="InterPro" id="IPR013083">
    <property type="entry name" value="Znf_RING/FYVE/PHD"/>
</dbReference>
<dbReference type="InterPro" id="IPR056618">
    <property type="entry name" value="Chromo_PTM"/>
</dbReference>
<evidence type="ECO:0000256" key="2">
    <source>
        <dbReference type="ARBA" id="ARBA00022723"/>
    </source>
</evidence>
<sequence length="1764" mass="195711">MPKKNPGDCLEVDLGLGSDSVRGMEPPVVKKRGRPRKRRREDDEKNADDGKSGVETKKQVIETRPIALLGRYMLKDFEGNGVFLGKVVYYADGLYRVSYEDGDFEDLESREIRGSLLEDSDFDGNLSFRRKKLDELILKSRVTHSVESTKEAGRVEASTSIELPGGAVTENDEGEVDDDSSSDSSEYAKDRDFSFEDEAPVVPPPELPPSSGTIGVPEQYVSHLFSVYGFLRSFSICLFLCPFTLDDFVGSLNCRVPNTLLDAIHVAVMRPLRRHLETLSEEGLELASKCLRCIDWSLLDTLTWPVYVVQYLTIMGYTKGPEWKGFYEEVLGREYYSLSVGRKLLILQVLCDDVLDSVELRTEIDMREESEVGIDSDAEAVNPPENGPRRVHPRYSKTSACKDREAIGIIGTTQMINTPSYLNCRGPKGTKGELDTVDMDVDRNSDECRLCGMDGTLLCCDGCPSAYHTRCIGVMKMSIPEGSWYCPECTINKLGPTIAIGTSLKGAEIFGIDSYGQIFLGTCNYLLVLKASVIAEPCIRYYNREDIPKVLQVLCSSEQHVSMYLGVCQAILQYWDIPLSIFSLPEMTKRDTKFGKLKKDANCPSSTIPPSIKDNHSDTASANESTVDNMTASLETSIDMVQVDFPSSQINYDTKKLEYPVNIMKLCEGNVSTPSVSRHADPSDITSQSLVERSFNTYYSSGNINCSYTGHANGSNCLVNLSSQRKEGNAVVLGKGENNSFSHCVYMGSLYKPQAYLNHYMHGEFAASAAAKLAALSSEETRLSEGHASDNTKKAPSENYLQAKAFSLTASRFFWPTSEKKLVEVPRERCGWCLSCKASVASKRGCMLNHAALCATKGAMKILASLRPIKSGEGSLASIATYILYMEENLCGLILGPFLNANFRNQWRKQVEQASTCSEIKVLLLQLEENIRMIALSSDWVKLVDDWLVEYSTMQNAMCTAGATQKRGPSGRRNKKQSAISELTTDGSHEKSFVWWHGGKQSKLVFQKAILPHLMVKRAARHGGLRKISGICYTDGPEIPKRSRQLIWRAAVEMSNNASQLALQVRCLDLHVRWNDLVHPEQNLLDGKSVETEASAFRNAIICSKKVGGSKVTYGVAFGGQKHLPSRVMKNIIEIEQSEDGNDKFWFSENRVPLYLIKEYEASASEVPLPSIPEPFNFFTKLQKKRLKAPHRNIFFYLTCKRDNLEICTCISCQRDVVLQTAAKCSVCKGSCHSDCTITSAFSMNEDVDFFTMCKQCHGKALAQNATCNESPTSPLQLPEYQNLPTATKGSRSNLLTTATRGSRSSLLTTASRGSGSNLLTTASKGSKSNLRAQGTCSVTKKAASQSSSAAKSRHKKCSWGIIWKKKSKDGSADATSAATVDASAGFRLNNILLRGGLGVHRMQPQCKICHKPYRPDLMYICCETCKNWYHADAVELEESKIFDVAGFKCCKCRRIKTPACPFADPKDETHEGKRTGVRPLKQENSDSGTTLFPKQSEATTPMLQSEKIRIRPLKQESSGVDSDSGTINSVQSEPSTPMVPLEEMCQQDDDPLLLPLTSVQLITEPNSEIDTEWDAGKPGPQKLPVRRHVKHEGDMDSYPGGNFPDVEVYTHFQMENPLEATEGTFYPPTEWNASVESIEGEVMFDEGLDYENLDYEPQTLFTFSELLGVDASGDEPEDQGKYFGTISQDKVSEQDTVSALNDESEPILSLNPSVECKSCLQADPEPDLSCQNCGLWIHSHCLPSNEPTYWDGGWKCSYCQEWR</sequence>
<feature type="compositionally biased region" description="Basic and acidic residues" evidence="7">
    <location>
        <begin position="40"/>
        <end position="57"/>
    </location>
</feature>
<dbReference type="SMART" id="SM00571">
    <property type="entry name" value="DDT"/>
    <property type="match status" value="1"/>
</dbReference>
<gene>
    <name evidence="10" type="ORF">TorRG33x02_255840</name>
</gene>